<dbReference type="SUPFAM" id="SSF51905">
    <property type="entry name" value="FAD/NAD(P)-binding domain"/>
    <property type="match status" value="1"/>
</dbReference>
<dbReference type="PANTHER" id="PTHR13789">
    <property type="entry name" value="MONOOXYGENASE"/>
    <property type="match status" value="1"/>
</dbReference>
<dbReference type="PANTHER" id="PTHR13789:SF309">
    <property type="entry name" value="PUTATIVE (AFU_ORTHOLOGUE AFUA_6G14510)-RELATED"/>
    <property type="match status" value="1"/>
</dbReference>
<dbReference type="InterPro" id="IPR050493">
    <property type="entry name" value="FAD-dep_Monooxygenase_BioMet"/>
</dbReference>
<comment type="caution">
    <text evidence="4">The sequence shown here is derived from an EMBL/GenBank/DDBJ whole genome shotgun (WGS) entry which is preliminary data.</text>
</comment>
<dbReference type="PRINTS" id="PR00420">
    <property type="entry name" value="RNGMNOXGNASE"/>
</dbReference>
<dbReference type="RefSeq" id="WP_253669786.1">
    <property type="nucleotide sequence ID" value="NZ_JAMTCP010000011.1"/>
</dbReference>
<sequence length="414" mass="44035">MVGSSEDHRQVLIIGAGIAGRALALFLTRYGIPCAVYEAHPGVEDTGGALNVASNGMNVLAELGIAAAVDQAGTRTRRVVMSDENERVLVSFPYSEPETYGQPCVTLARPTLVAILDRAVRDAGVPVHHGRRLRSVEEGDQGVIALFEDGTLAEGALLVGADGVHSRVREFVLPSGPSARPSGLVGLAGFVAAEVLPPVTPDQVEAFNCTLGRNGFVAWTGSGLGHVTWWTYVPARHPLTGTDMAGLDWEDARGLLLQQYAGYPKTVLAAIANTRAGTTAGMYDLPELPSWRRGRALLIGDAAHAANPSVGQGASLALEDAACLARLIRDNPRDLDTAVVEFEQHRRPRVESVIAPGRLLSPDGENASGLDASMGEVIMTLFHDVYGDAGRHLRLGYDVSDIRHRSAPREPDLR</sequence>
<dbReference type="EMBL" id="JAMTCP010000011">
    <property type="protein sequence ID" value="MCP2258876.1"/>
    <property type="molecule type" value="Genomic_DNA"/>
</dbReference>
<proteinExistence type="predicted"/>
<dbReference type="Proteomes" id="UP001205311">
    <property type="component" value="Unassembled WGS sequence"/>
</dbReference>
<evidence type="ECO:0000256" key="1">
    <source>
        <dbReference type="ARBA" id="ARBA00023002"/>
    </source>
</evidence>
<evidence type="ECO:0000259" key="3">
    <source>
        <dbReference type="Pfam" id="PF01494"/>
    </source>
</evidence>
<accession>A0ABT1HTQ1</accession>
<name>A0ABT1HTQ1_STRSD</name>
<gene>
    <name evidence="4" type="ORF">LX15_002574</name>
</gene>
<keyword evidence="1" id="KW-0560">Oxidoreductase</keyword>
<keyword evidence="5" id="KW-1185">Reference proteome</keyword>
<dbReference type="InterPro" id="IPR036188">
    <property type="entry name" value="FAD/NAD-bd_sf"/>
</dbReference>
<keyword evidence="2" id="KW-0503">Monooxygenase</keyword>
<evidence type="ECO:0000313" key="5">
    <source>
        <dbReference type="Proteomes" id="UP001205311"/>
    </source>
</evidence>
<feature type="domain" description="FAD-binding" evidence="3">
    <location>
        <begin position="10"/>
        <end position="328"/>
    </location>
</feature>
<protein>
    <submittedName>
        <fullName evidence="4">2-polyprenyl-6-methoxyphenol hydroxylase</fullName>
    </submittedName>
</protein>
<dbReference type="Pfam" id="PF01494">
    <property type="entry name" value="FAD_binding_3"/>
    <property type="match status" value="1"/>
</dbReference>
<evidence type="ECO:0000313" key="4">
    <source>
        <dbReference type="EMBL" id="MCP2258876.1"/>
    </source>
</evidence>
<dbReference type="InterPro" id="IPR002938">
    <property type="entry name" value="FAD-bd"/>
</dbReference>
<reference evidence="4 5" key="1">
    <citation type="submission" date="2022-06" db="EMBL/GenBank/DDBJ databases">
        <title>Genomic Encyclopedia of Archaeal and Bacterial Type Strains, Phase II (KMG-II): from individual species to whole genera.</title>
        <authorList>
            <person name="Goeker M."/>
        </authorList>
    </citation>
    <scope>NUCLEOTIDE SEQUENCE [LARGE SCALE GENOMIC DNA]</scope>
    <source>
        <strain evidence="4 5">DSM 40477</strain>
    </source>
</reference>
<organism evidence="4 5">
    <name type="scientific">Streptoalloteichus tenebrarius (strain ATCC 17920 / DSM 40477 / JCM 4838 / CBS 697.72 / NBRC 16177 / NCIMB 11028 / NRRL B-12390 / A12253. 1 / ISP 5477)</name>
    <name type="common">Streptomyces tenebrarius</name>
    <dbReference type="NCBI Taxonomy" id="1933"/>
    <lineage>
        <taxon>Bacteria</taxon>
        <taxon>Bacillati</taxon>
        <taxon>Actinomycetota</taxon>
        <taxon>Actinomycetes</taxon>
        <taxon>Pseudonocardiales</taxon>
        <taxon>Pseudonocardiaceae</taxon>
        <taxon>Streptoalloteichus</taxon>
    </lineage>
</organism>
<dbReference type="Gene3D" id="3.50.50.60">
    <property type="entry name" value="FAD/NAD(P)-binding domain"/>
    <property type="match status" value="1"/>
</dbReference>
<evidence type="ECO:0000256" key="2">
    <source>
        <dbReference type="ARBA" id="ARBA00023033"/>
    </source>
</evidence>